<evidence type="ECO:0000256" key="11">
    <source>
        <dbReference type="ARBA" id="ARBA00032707"/>
    </source>
</evidence>
<feature type="transmembrane region" description="Helical" evidence="15">
    <location>
        <begin position="146"/>
        <end position="179"/>
    </location>
</feature>
<feature type="region of interest" description="Disordered" evidence="14">
    <location>
        <begin position="289"/>
        <end position="316"/>
    </location>
</feature>
<sequence>MDVLLLAALQSVAEVLPISASAHALAARIWLGLEHDPTPFLAAVRLAAAAAVIVLARQTLLAALGEALRAIARPALFRASPGARDAVLLALGSAVSLGVSASLRPYVTLWAEAPLAQGLGLVVSGAAIAGAALAPPAEERGESPSLLGMLVAGVAHGVGLAPGATGIGGALVVLIWLGLRPVRALELALALTVPALIVEGLQALGAPGIGVASFAVGLCVAFLGALGAGVVLRGLLERRFMAALSLWMIPLGLATTAYARALPGVASGEGLRGEVVAGAEKVGREEAAVAATGGEARSGAEGRRSLPVFASTGDPR</sequence>
<dbReference type="GO" id="GO:0016301">
    <property type="term" value="F:kinase activity"/>
    <property type="evidence" value="ECO:0007669"/>
    <property type="project" value="UniProtKB-KW"/>
</dbReference>
<dbReference type="GO" id="GO:0005886">
    <property type="term" value="C:plasma membrane"/>
    <property type="evidence" value="ECO:0007669"/>
    <property type="project" value="UniProtKB-SubCell"/>
</dbReference>
<comment type="catalytic activity">
    <reaction evidence="13">
        <text>di-trans,octa-cis-undecaprenyl diphosphate + H2O = di-trans,octa-cis-undecaprenyl phosphate + phosphate + H(+)</text>
        <dbReference type="Rhea" id="RHEA:28094"/>
        <dbReference type="ChEBI" id="CHEBI:15377"/>
        <dbReference type="ChEBI" id="CHEBI:15378"/>
        <dbReference type="ChEBI" id="CHEBI:43474"/>
        <dbReference type="ChEBI" id="CHEBI:58405"/>
        <dbReference type="ChEBI" id="CHEBI:60392"/>
        <dbReference type="EC" id="3.6.1.27"/>
    </reaction>
</comment>
<comment type="similarity">
    <text evidence="2">Belongs to the UppP family.</text>
</comment>
<dbReference type="InterPro" id="IPR003824">
    <property type="entry name" value="UppP"/>
</dbReference>
<evidence type="ECO:0000256" key="10">
    <source>
        <dbReference type="ARBA" id="ARBA00023251"/>
    </source>
</evidence>
<dbReference type="STRING" id="52.CMC5_011560"/>
<evidence type="ECO:0000256" key="5">
    <source>
        <dbReference type="ARBA" id="ARBA00022475"/>
    </source>
</evidence>
<keyword evidence="7" id="KW-0378">Hydrolase</keyword>
<gene>
    <name evidence="16" type="ORF">CMC5_011560</name>
</gene>
<dbReference type="GO" id="GO:0050380">
    <property type="term" value="F:undecaprenyl-diphosphatase activity"/>
    <property type="evidence" value="ECO:0007669"/>
    <property type="project" value="UniProtKB-EC"/>
</dbReference>
<evidence type="ECO:0000256" key="12">
    <source>
        <dbReference type="ARBA" id="ARBA00032932"/>
    </source>
</evidence>
<dbReference type="KEGG" id="ccro:CMC5_011560"/>
<evidence type="ECO:0000313" key="16">
    <source>
        <dbReference type="EMBL" id="AKT37030.1"/>
    </source>
</evidence>
<keyword evidence="8 15" id="KW-1133">Transmembrane helix</keyword>
<keyword evidence="17" id="KW-1185">Reference proteome</keyword>
<keyword evidence="5" id="KW-1003">Cell membrane</keyword>
<dbReference type="AlphaFoldDB" id="A0A0K1E842"/>
<protein>
    <recommendedName>
        <fullName evidence="4">Undecaprenyl-diphosphatase</fullName>
        <ecNumber evidence="3">3.6.1.27</ecNumber>
    </recommendedName>
    <alternativeName>
        <fullName evidence="12">Bacitracin resistance protein</fullName>
    </alternativeName>
    <alternativeName>
        <fullName evidence="11">Undecaprenyl pyrophosphate phosphatase</fullName>
    </alternativeName>
</protein>
<feature type="transmembrane region" description="Helical" evidence="15">
    <location>
        <begin position="115"/>
        <end position="134"/>
    </location>
</feature>
<organism evidence="16 17">
    <name type="scientific">Chondromyces crocatus</name>
    <dbReference type="NCBI Taxonomy" id="52"/>
    <lineage>
        <taxon>Bacteria</taxon>
        <taxon>Pseudomonadati</taxon>
        <taxon>Myxococcota</taxon>
        <taxon>Polyangia</taxon>
        <taxon>Polyangiales</taxon>
        <taxon>Polyangiaceae</taxon>
        <taxon>Chondromyces</taxon>
    </lineage>
</organism>
<feature type="transmembrane region" description="Helical" evidence="15">
    <location>
        <begin position="244"/>
        <end position="262"/>
    </location>
</feature>
<evidence type="ECO:0000256" key="13">
    <source>
        <dbReference type="ARBA" id="ARBA00047594"/>
    </source>
</evidence>
<comment type="subcellular location">
    <subcellularLocation>
        <location evidence="1">Cell membrane</location>
        <topology evidence="1">Multi-pass membrane protein</topology>
    </subcellularLocation>
</comment>
<name>A0A0K1E842_CHOCO</name>
<proteinExistence type="inferred from homology"/>
<evidence type="ECO:0000256" key="6">
    <source>
        <dbReference type="ARBA" id="ARBA00022692"/>
    </source>
</evidence>
<dbReference type="OrthoDB" id="9808289at2"/>
<evidence type="ECO:0000256" key="15">
    <source>
        <dbReference type="SAM" id="Phobius"/>
    </source>
</evidence>
<evidence type="ECO:0000256" key="1">
    <source>
        <dbReference type="ARBA" id="ARBA00004651"/>
    </source>
</evidence>
<dbReference type="Proteomes" id="UP000067626">
    <property type="component" value="Chromosome"/>
</dbReference>
<reference evidence="16 17" key="1">
    <citation type="submission" date="2015-07" db="EMBL/GenBank/DDBJ databases">
        <title>Genome analysis of myxobacterium Chondromyces crocatus Cm c5 reveals a high potential for natural compound synthesis and the genetic basis for the loss of fruiting body formation.</title>
        <authorList>
            <person name="Zaburannyi N."/>
            <person name="Bunk B."/>
            <person name="Maier J."/>
            <person name="Overmann J."/>
            <person name="Mueller R."/>
        </authorList>
    </citation>
    <scope>NUCLEOTIDE SEQUENCE [LARGE SCALE GENOMIC DNA]</scope>
    <source>
        <strain evidence="16 17">Cm c5</strain>
    </source>
</reference>
<feature type="transmembrane region" description="Helical" evidence="15">
    <location>
        <begin position="86"/>
        <end position="103"/>
    </location>
</feature>
<keyword evidence="6 15" id="KW-0812">Transmembrane</keyword>
<evidence type="ECO:0000313" key="17">
    <source>
        <dbReference type="Proteomes" id="UP000067626"/>
    </source>
</evidence>
<evidence type="ECO:0000256" key="7">
    <source>
        <dbReference type="ARBA" id="ARBA00022801"/>
    </source>
</evidence>
<evidence type="ECO:0000256" key="2">
    <source>
        <dbReference type="ARBA" id="ARBA00010621"/>
    </source>
</evidence>
<dbReference type="EMBL" id="CP012159">
    <property type="protein sequence ID" value="AKT37030.1"/>
    <property type="molecule type" value="Genomic_DNA"/>
</dbReference>
<evidence type="ECO:0000256" key="4">
    <source>
        <dbReference type="ARBA" id="ARBA00021581"/>
    </source>
</evidence>
<keyword evidence="9 15" id="KW-0472">Membrane</keyword>
<keyword evidence="16" id="KW-0808">Transferase</keyword>
<dbReference type="RefSeq" id="WP_082363401.1">
    <property type="nucleotide sequence ID" value="NZ_CP012159.1"/>
</dbReference>
<dbReference type="PANTHER" id="PTHR30622">
    <property type="entry name" value="UNDECAPRENYL-DIPHOSPHATASE"/>
    <property type="match status" value="1"/>
</dbReference>
<evidence type="ECO:0000256" key="14">
    <source>
        <dbReference type="SAM" id="MobiDB-lite"/>
    </source>
</evidence>
<dbReference type="PANTHER" id="PTHR30622:SF2">
    <property type="entry name" value="UNDECAPRENYL-DIPHOSPHATASE"/>
    <property type="match status" value="1"/>
</dbReference>
<accession>A0A0K1E842</accession>
<dbReference type="EC" id="3.6.1.27" evidence="3"/>
<dbReference type="GO" id="GO:0046677">
    <property type="term" value="P:response to antibiotic"/>
    <property type="evidence" value="ECO:0007669"/>
    <property type="project" value="UniProtKB-KW"/>
</dbReference>
<dbReference type="Pfam" id="PF02673">
    <property type="entry name" value="BacA"/>
    <property type="match status" value="1"/>
</dbReference>
<evidence type="ECO:0000256" key="3">
    <source>
        <dbReference type="ARBA" id="ARBA00012374"/>
    </source>
</evidence>
<keyword evidence="10" id="KW-0046">Antibiotic resistance</keyword>
<evidence type="ECO:0000256" key="8">
    <source>
        <dbReference type="ARBA" id="ARBA00022989"/>
    </source>
</evidence>
<keyword evidence="16" id="KW-0418">Kinase</keyword>
<evidence type="ECO:0000256" key="9">
    <source>
        <dbReference type="ARBA" id="ARBA00023136"/>
    </source>
</evidence>
<feature type="transmembrane region" description="Helical" evidence="15">
    <location>
        <begin position="209"/>
        <end position="232"/>
    </location>
</feature>